<evidence type="ECO:0000313" key="9">
    <source>
        <dbReference type="Proteomes" id="UP001174691"/>
    </source>
</evidence>
<accession>A0AA38W0V4</accession>
<protein>
    <submittedName>
        <fullName evidence="8">Breast carcinoma amplified sequence 2</fullName>
    </submittedName>
</protein>
<proteinExistence type="inferred from homology"/>
<dbReference type="GO" id="GO:0071013">
    <property type="term" value="C:catalytic step 2 spliceosome"/>
    <property type="evidence" value="ECO:0007669"/>
    <property type="project" value="TreeGrafter"/>
</dbReference>
<dbReference type="Pfam" id="PF05700">
    <property type="entry name" value="BCAS2"/>
    <property type="match status" value="1"/>
</dbReference>
<reference evidence="8" key="1">
    <citation type="submission" date="2022-07" db="EMBL/GenBank/DDBJ databases">
        <title>Fungi with potential for degradation of polypropylene.</title>
        <authorList>
            <person name="Gostincar C."/>
        </authorList>
    </citation>
    <scope>NUCLEOTIDE SEQUENCE</scope>
    <source>
        <strain evidence="8">EXF-13287</strain>
    </source>
</reference>
<organism evidence="8 9">
    <name type="scientific">Coniochaeta hoffmannii</name>
    <dbReference type="NCBI Taxonomy" id="91930"/>
    <lineage>
        <taxon>Eukaryota</taxon>
        <taxon>Fungi</taxon>
        <taxon>Dikarya</taxon>
        <taxon>Ascomycota</taxon>
        <taxon>Pezizomycotina</taxon>
        <taxon>Sordariomycetes</taxon>
        <taxon>Sordariomycetidae</taxon>
        <taxon>Coniochaetales</taxon>
        <taxon>Coniochaetaceae</taxon>
        <taxon>Coniochaeta</taxon>
    </lineage>
</organism>
<evidence type="ECO:0000256" key="4">
    <source>
        <dbReference type="ARBA" id="ARBA00022728"/>
    </source>
</evidence>
<keyword evidence="7" id="KW-0175">Coiled coil</keyword>
<evidence type="ECO:0000256" key="3">
    <source>
        <dbReference type="ARBA" id="ARBA00022664"/>
    </source>
</evidence>
<evidence type="ECO:0000256" key="7">
    <source>
        <dbReference type="SAM" id="Coils"/>
    </source>
</evidence>
<gene>
    <name evidence="8" type="ORF">NKR19_g499</name>
</gene>
<evidence type="ECO:0000256" key="1">
    <source>
        <dbReference type="ARBA" id="ARBA00004123"/>
    </source>
</evidence>
<keyword evidence="4" id="KW-0747">Spliceosome</keyword>
<keyword evidence="9" id="KW-1185">Reference proteome</keyword>
<dbReference type="GO" id="GO:0000974">
    <property type="term" value="C:Prp19 complex"/>
    <property type="evidence" value="ECO:0007669"/>
    <property type="project" value="TreeGrafter"/>
</dbReference>
<dbReference type="PANTHER" id="PTHR13296">
    <property type="entry name" value="BCAS2 PROTEIN"/>
    <property type="match status" value="1"/>
</dbReference>
<sequence length="211" mass="23197">MPSITTIHESLPYIDPEPTPAQRAAAEALISVERSLVPDDPDHALLPPLVAPNFTPAMAAELDRVAAKKPLSAIDLSRYEAQDPPFPSASKDELASVLQKAYASATYLSARRAHLALLDSYGKNAWLVGNYQLEAELKALERELAEAKREIDVLAVRRRKAQEEVAGEMHSLEDTWKKGVARALETEVATEVLRREVLEARSKMEMDTSAG</sequence>
<evidence type="ECO:0000256" key="2">
    <source>
        <dbReference type="ARBA" id="ARBA00010788"/>
    </source>
</evidence>
<comment type="caution">
    <text evidence="8">The sequence shown here is derived from an EMBL/GenBank/DDBJ whole genome shotgun (WGS) entry which is preliminary data.</text>
</comment>
<evidence type="ECO:0000313" key="8">
    <source>
        <dbReference type="EMBL" id="KAJ9165304.1"/>
    </source>
</evidence>
<dbReference type="Proteomes" id="UP001174691">
    <property type="component" value="Unassembled WGS sequence"/>
</dbReference>
<dbReference type="AlphaFoldDB" id="A0AA38W0V4"/>
<dbReference type="GO" id="GO:0008380">
    <property type="term" value="P:RNA splicing"/>
    <property type="evidence" value="ECO:0007669"/>
    <property type="project" value="UniProtKB-KW"/>
</dbReference>
<dbReference type="EMBL" id="JANBVN010000004">
    <property type="protein sequence ID" value="KAJ9165304.1"/>
    <property type="molecule type" value="Genomic_DNA"/>
</dbReference>
<dbReference type="InterPro" id="IPR008409">
    <property type="entry name" value="SPF27"/>
</dbReference>
<feature type="coiled-coil region" evidence="7">
    <location>
        <begin position="130"/>
        <end position="164"/>
    </location>
</feature>
<comment type="subcellular location">
    <subcellularLocation>
        <location evidence="1">Nucleus</location>
    </subcellularLocation>
</comment>
<dbReference type="PANTHER" id="PTHR13296:SF0">
    <property type="entry name" value="PRE-MRNA-SPLICING FACTOR SPF27"/>
    <property type="match status" value="1"/>
</dbReference>
<dbReference type="GO" id="GO:0006397">
    <property type="term" value="P:mRNA processing"/>
    <property type="evidence" value="ECO:0007669"/>
    <property type="project" value="UniProtKB-KW"/>
</dbReference>
<evidence type="ECO:0000256" key="6">
    <source>
        <dbReference type="ARBA" id="ARBA00023242"/>
    </source>
</evidence>
<dbReference type="GO" id="GO:0071011">
    <property type="term" value="C:precatalytic spliceosome"/>
    <property type="evidence" value="ECO:0007669"/>
    <property type="project" value="TreeGrafter"/>
</dbReference>
<keyword evidence="6" id="KW-0539">Nucleus</keyword>
<name>A0AA38W0V4_9PEZI</name>
<evidence type="ECO:0000256" key="5">
    <source>
        <dbReference type="ARBA" id="ARBA00023187"/>
    </source>
</evidence>
<keyword evidence="3" id="KW-0507">mRNA processing</keyword>
<comment type="similarity">
    <text evidence="2">Belongs to the SPF27 family.</text>
</comment>
<keyword evidence="5" id="KW-0508">mRNA splicing</keyword>